<feature type="domain" description="Ig-like" evidence="1">
    <location>
        <begin position="7"/>
        <end position="103"/>
    </location>
</feature>
<gene>
    <name evidence="2" type="ORF">C0Q70_18398</name>
</gene>
<dbReference type="GO" id="GO:0003676">
    <property type="term" value="F:nucleic acid binding"/>
    <property type="evidence" value="ECO:0007669"/>
    <property type="project" value="InterPro"/>
</dbReference>
<dbReference type="AlphaFoldDB" id="A0A2T7NN31"/>
<evidence type="ECO:0000313" key="3">
    <source>
        <dbReference type="Proteomes" id="UP000245119"/>
    </source>
</evidence>
<dbReference type="Gene3D" id="3.30.420.10">
    <property type="entry name" value="Ribonuclease H-like superfamily/Ribonuclease H"/>
    <property type="match status" value="1"/>
</dbReference>
<organism evidence="2 3">
    <name type="scientific">Pomacea canaliculata</name>
    <name type="common">Golden apple snail</name>
    <dbReference type="NCBI Taxonomy" id="400727"/>
    <lineage>
        <taxon>Eukaryota</taxon>
        <taxon>Metazoa</taxon>
        <taxon>Spiralia</taxon>
        <taxon>Lophotrochozoa</taxon>
        <taxon>Mollusca</taxon>
        <taxon>Gastropoda</taxon>
        <taxon>Caenogastropoda</taxon>
        <taxon>Architaenioglossa</taxon>
        <taxon>Ampullarioidea</taxon>
        <taxon>Ampullariidae</taxon>
        <taxon>Pomacea</taxon>
    </lineage>
</organism>
<keyword evidence="3" id="KW-1185">Reference proteome</keyword>
<evidence type="ECO:0000313" key="2">
    <source>
        <dbReference type="EMBL" id="PVD22581.1"/>
    </source>
</evidence>
<comment type="caution">
    <text evidence="2">The sequence shown here is derived from an EMBL/GenBank/DDBJ whole genome shotgun (WGS) entry which is preliminary data.</text>
</comment>
<protein>
    <recommendedName>
        <fullName evidence="1">Ig-like domain-containing protein</fullName>
    </recommendedName>
</protein>
<evidence type="ECO:0000259" key="1">
    <source>
        <dbReference type="PROSITE" id="PS50835"/>
    </source>
</evidence>
<name>A0A2T7NN31_POMCA</name>
<dbReference type="InterPro" id="IPR012337">
    <property type="entry name" value="RNaseH-like_sf"/>
</dbReference>
<sequence>MIVTQIPPVTSSCHYPRVLEKEPSSLTCTYSVDVNATRTDFMVVRDGGADEKGIRIVSCVWVSDDLNCTTAPGYELNSAVTDVVVITTQQASRDQAGSYACHVIGSEAEGFESCEFIVVTESYCEQVDTPTRSEQKLQDLYELVFDCSSEGEYEEADCESDTSESEEDSATLDIWNLWSELQSSVTFLKMSVRQGGSPLSPSTRGRHIEASRAAAECHEKDILDCYWLSGKRECHIMLPGYSFNGTISHSLTLEIPRVSTEHMGKYACKLSSMDPDNIKPCELKFDLVGKTKCDVRSVDQTSQTSLTCYFPENLNETRAGLSVYHHTSLGDKESVMSCRWKDDSFNCTIANGYEFDGSVTDHVTLTLSSASQRQRGKYSCHMTDQPSVSSQLCLFPLENDTAVNSSCSIPSVQEMESTTLTCRYSVDMNVTRRNFTVVHLDDVDILNCIWLNDQLDCTPAPGYQFNITVTDHLVIGVPRASRNHNGTYACHVMGSDEENFAPCEFIITQGVYRGRPARMNSHILRIAAASPSKRFFRYVLPRIPIEPMAESIHNISFVEGRLCKNGKPVDALAIRQALSEFLEFLGDKPVTLFSHNCRKFSAPILFTAVTACDMLAELDGKITGFVDTLYLFRNVYPGLHYGQRDLYEHFFNESYEANEEMNDVTSLERLLDLPRVTLFSSLYL</sequence>
<reference evidence="2 3" key="1">
    <citation type="submission" date="2018-04" db="EMBL/GenBank/DDBJ databases">
        <title>The genome of golden apple snail Pomacea canaliculata provides insight into stress tolerance and invasive adaptation.</title>
        <authorList>
            <person name="Liu C."/>
            <person name="Liu B."/>
            <person name="Ren Y."/>
            <person name="Zhang Y."/>
            <person name="Wang H."/>
            <person name="Li S."/>
            <person name="Jiang F."/>
            <person name="Yin L."/>
            <person name="Zhang G."/>
            <person name="Qian W."/>
            <person name="Fan W."/>
        </authorList>
    </citation>
    <scope>NUCLEOTIDE SEQUENCE [LARGE SCALE GENOMIC DNA]</scope>
    <source>
        <strain evidence="2">SZHN2017</strain>
        <tissue evidence="2">Muscle</tissue>
    </source>
</reference>
<dbReference type="PROSITE" id="PS50835">
    <property type="entry name" value="IG_LIKE"/>
    <property type="match status" value="2"/>
</dbReference>
<proteinExistence type="predicted"/>
<dbReference type="OrthoDB" id="6217065at2759"/>
<dbReference type="SUPFAM" id="SSF53098">
    <property type="entry name" value="Ribonuclease H-like"/>
    <property type="match status" value="1"/>
</dbReference>
<dbReference type="EMBL" id="PZQS01000011">
    <property type="protein sequence ID" value="PVD22581.1"/>
    <property type="molecule type" value="Genomic_DNA"/>
</dbReference>
<dbReference type="InterPro" id="IPR007110">
    <property type="entry name" value="Ig-like_dom"/>
</dbReference>
<dbReference type="InterPro" id="IPR036397">
    <property type="entry name" value="RNaseH_sf"/>
</dbReference>
<dbReference type="Proteomes" id="UP000245119">
    <property type="component" value="Linkage Group LG11"/>
</dbReference>
<feature type="domain" description="Ig-like" evidence="1">
    <location>
        <begin position="386"/>
        <end position="501"/>
    </location>
</feature>
<accession>A0A2T7NN31</accession>